<dbReference type="Pfam" id="PF00679">
    <property type="entry name" value="EFG_C"/>
    <property type="match status" value="1"/>
</dbReference>
<dbReference type="Proteomes" id="UP000019114">
    <property type="component" value="Unassembled WGS sequence"/>
</dbReference>
<evidence type="ECO:0000313" key="10">
    <source>
        <dbReference type="Proteomes" id="UP000019114"/>
    </source>
</evidence>
<dbReference type="Pfam" id="PF16004">
    <property type="entry name" value="EFTUD2"/>
    <property type="match status" value="1"/>
</dbReference>
<feature type="region of interest" description="Disordered" evidence="7">
    <location>
        <begin position="1"/>
        <end position="80"/>
    </location>
</feature>
<dbReference type="GO" id="GO:0030623">
    <property type="term" value="F:U5 snRNA binding"/>
    <property type="evidence" value="ECO:0007669"/>
    <property type="project" value="TreeGrafter"/>
</dbReference>
<keyword evidence="2" id="KW-0507">mRNA processing</keyword>
<dbReference type="PANTHER" id="PTHR42908:SF6">
    <property type="entry name" value="116 KDA U5 SMALL NUCLEAR RIBONUCLEOPROTEIN COMPONENT"/>
    <property type="match status" value="1"/>
</dbReference>
<dbReference type="InterPro" id="IPR020568">
    <property type="entry name" value="Ribosomal_Su5_D2-typ_SF"/>
</dbReference>
<feature type="compositionally biased region" description="Acidic residues" evidence="7">
    <location>
        <begin position="17"/>
        <end position="34"/>
    </location>
</feature>
<dbReference type="InterPro" id="IPR009000">
    <property type="entry name" value="Transl_B-barrel_sf"/>
</dbReference>
<dbReference type="EMBL" id="KI926048">
    <property type="protein sequence ID" value="ETW42598.1"/>
    <property type="molecule type" value="Genomic_DNA"/>
</dbReference>
<keyword evidence="3" id="KW-0547">Nucleotide-binding</keyword>
<dbReference type="InterPro" id="IPR031950">
    <property type="entry name" value="EFTUD2_N"/>
</dbReference>
<dbReference type="SUPFAM" id="SSF50447">
    <property type="entry name" value="Translation proteins"/>
    <property type="match status" value="1"/>
</dbReference>
<dbReference type="Pfam" id="PF03764">
    <property type="entry name" value="EFG_IV"/>
    <property type="match status" value="1"/>
</dbReference>
<proteinExistence type="predicted"/>
<dbReference type="Gene3D" id="3.90.1430.10">
    <property type="entry name" value="Yeast translation eEF2 (G' domain)"/>
    <property type="match status" value="1"/>
</dbReference>
<dbReference type="InterPro" id="IPR000795">
    <property type="entry name" value="T_Tr_GTP-bd_dom"/>
</dbReference>
<dbReference type="PROSITE" id="PS51722">
    <property type="entry name" value="G_TR_2"/>
    <property type="match status" value="1"/>
</dbReference>
<dbReference type="SUPFAM" id="SSF52540">
    <property type="entry name" value="P-loop containing nucleoside triphosphate hydrolases"/>
    <property type="match status" value="2"/>
</dbReference>
<dbReference type="SMART" id="SM00838">
    <property type="entry name" value="EFG_C"/>
    <property type="match status" value="1"/>
</dbReference>
<dbReference type="InterPro" id="IPR014721">
    <property type="entry name" value="Ribsml_uS5_D2-typ_fold_subgr"/>
</dbReference>
<feature type="domain" description="Tr-type G" evidence="8">
    <location>
        <begin position="163"/>
        <end position="477"/>
    </location>
</feature>
<dbReference type="FunFam" id="3.30.230.10:FF:000088">
    <property type="entry name" value="U5 small nuclear ribonuclear protein, putative"/>
    <property type="match status" value="1"/>
</dbReference>
<dbReference type="InterPro" id="IPR035655">
    <property type="entry name" value="U5-116kDa_C"/>
</dbReference>
<sequence length="1235" mass="142873">MDTKNNLYDEFGNYIGDDIDSDEEYSDYNEDGMSDGEYSKGSSNNDDNEEDNDDDNEEDNEEDDEEDNEEDNDDKSGKRNKLIENMDELQKVYDGVEVFVEEEDTQDIEEATINKINANVERISFIKKLDVEANRKNFDLVETSLPNNNFSFKYLSELMKQTSFIRNICIAGHFHHGKTTIVDRLIEYTRDKKNNIRISNNRNKNSSTVSFFNVNNINEISEKSNYLSNISRKKKNINSSQIINNYNNNNIKGTPYNSKIIDHLINYTDTRLDEQARGLSIKAMPISLLFSNRIYENIPNNILLNKKKDNVKYKSYLFNIIDTPGHVNFFDEFLCSLNICECCCLVVDVVDGCMYVTENIIKACIYENVKIILIINCIDKLIMDLRLPPNDAYHKINYTIEEINMKIESICDLLNKSNAEKKDFLLSPLKNNVLFSSSIYGVFFTLKSFSKIYCNIYNVYNIDIDEFSLYLWGDIYYDEENFTFVKSPLYANQKRTFVEFILNPLYKIFGYVCSEEKEFLIPFLQSFNISLKKSDYLYNTKYLLKKINGMIFQDTTAFVDIIIDNCPSPLDNAKNKTLQIYSGSLKTKISYDMMKCMKGDETDNLMIYIIKNYHRPECGMIDLFGRVMCGTIKKGQSVRILGEGYTLNDDEDMITRVITHLWIYEGRYRIEVDEIPAGNFCLIGGIDICINKTCTITNVKIKTNKNKEDHVNLNWYDDLNDDDNNIVKYKNDKDIYNLDKSALLNDNENAEIFYPLHKKFRYLNCVNSVFKVACEPINPSELPKMLEGLRKIDKVYPLSSTKVEESGEHIILGTGELYLDCILHDLRKLYGDLEIKVSDPVVQFNETIIETSALNCFAETPNKKNKIYMIAEPVQKELGDDIVQGLVHLNEDQNLNVNEYISTMDRILNKNNESKRNIYDEKDDSHDDNDDGDNMENHMNGIENKKNIFKDKEQKDEHQINDLDKEKRKSTLNYNIDPNVISLLKNKYNWDILSIRSLWAFGPENNSPNILVDDSLFQETNKENLYSIKDNIIQGFSWATKEGPLIEESMKGVKVKILRADIDDDPINRGAGQIIPTARRAIYSSVLLATPRLLEPILLTEIICSGDSVSAVYNVLSRRRGHVLKDFPKVGTPLYMVHAYIPAIESFGFETDLRTHTSGQAFCISMFDHWHIVPGDPLDKSVILRPLEPAPIQHLAREFLLKTRRRKGLSEDVTINRFFDDPMLLNIKDEFSEYF</sequence>
<dbReference type="GO" id="GO:0046540">
    <property type="term" value="C:U4/U6 x U5 tri-snRNP complex"/>
    <property type="evidence" value="ECO:0007669"/>
    <property type="project" value="TreeGrafter"/>
</dbReference>
<dbReference type="InterPro" id="IPR044121">
    <property type="entry name" value="Snu114_GTP-bd"/>
</dbReference>
<gene>
    <name evidence="9" type="ORF">PFNF135_02871</name>
</gene>
<feature type="compositionally biased region" description="Basic and acidic residues" evidence="7">
    <location>
        <begin position="915"/>
        <end position="925"/>
    </location>
</feature>
<dbReference type="GO" id="GO:0005525">
    <property type="term" value="F:GTP binding"/>
    <property type="evidence" value="ECO:0007669"/>
    <property type="project" value="UniProtKB-KW"/>
</dbReference>
<dbReference type="FunFam" id="3.30.70.870:FF:000002">
    <property type="entry name" value="Translation elongation factor 2"/>
    <property type="match status" value="1"/>
</dbReference>
<dbReference type="GO" id="GO:0000398">
    <property type="term" value="P:mRNA splicing, via spliceosome"/>
    <property type="evidence" value="ECO:0007669"/>
    <property type="project" value="TreeGrafter"/>
</dbReference>
<dbReference type="SUPFAM" id="SSF54980">
    <property type="entry name" value="EF-G C-terminal domain-like"/>
    <property type="match status" value="2"/>
</dbReference>
<dbReference type="CDD" id="cd01683">
    <property type="entry name" value="EF2_IV_snRNP"/>
    <property type="match status" value="1"/>
</dbReference>
<protein>
    <recommendedName>
        <fullName evidence="8">Tr-type G domain-containing protein</fullName>
    </recommendedName>
</protein>
<name>W4IFV8_PLAFA</name>
<dbReference type="Gene3D" id="3.30.70.870">
    <property type="entry name" value="Elongation Factor G (Translational Gtpase), domain 3"/>
    <property type="match status" value="1"/>
</dbReference>
<feature type="compositionally biased region" description="Acidic residues" evidence="7">
    <location>
        <begin position="46"/>
        <end position="73"/>
    </location>
</feature>
<dbReference type="CDD" id="cd04098">
    <property type="entry name" value="eEF2_C_snRNP"/>
    <property type="match status" value="1"/>
</dbReference>
<evidence type="ECO:0000256" key="2">
    <source>
        <dbReference type="ARBA" id="ARBA00022664"/>
    </source>
</evidence>
<dbReference type="FunFam" id="3.30.70.240:FF:000004">
    <property type="entry name" value="116 kDa U5 small nuclear ribonucleoprotein"/>
    <property type="match status" value="1"/>
</dbReference>
<reference evidence="9 10" key="1">
    <citation type="submission" date="2013-02" db="EMBL/GenBank/DDBJ databases">
        <title>The Genome Annotation of Plasmodium falciparum NF135/5.C10.</title>
        <authorList>
            <consortium name="The Broad Institute Genome Sequencing Platform"/>
            <consortium name="The Broad Institute Genome Sequencing Center for Infectious Disease"/>
            <person name="Neafsey D."/>
            <person name="Hoffman S."/>
            <person name="Volkman S."/>
            <person name="Rosenthal P."/>
            <person name="Walker B."/>
            <person name="Young S.K."/>
            <person name="Zeng Q."/>
            <person name="Gargeya S."/>
            <person name="Fitzgerald M."/>
            <person name="Haas B."/>
            <person name="Abouelleil A."/>
            <person name="Allen A.W."/>
            <person name="Alvarado L."/>
            <person name="Arachchi H.M."/>
            <person name="Berlin A.M."/>
            <person name="Chapman S.B."/>
            <person name="Gainer-Dewar J."/>
            <person name="Goldberg J."/>
            <person name="Griggs A."/>
            <person name="Gujja S."/>
            <person name="Hansen M."/>
            <person name="Howarth C."/>
            <person name="Imamovic A."/>
            <person name="Ireland A."/>
            <person name="Larimer J."/>
            <person name="McCowan C."/>
            <person name="Murphy C."/>
            <person name="Pearson M."/>
            <person name="Poon T.W."/>
            <person name="Priest M."/>
            <person name="Roberts A."/>
            <person name="Saif S."/>
            <person name="Shea T."/>
            <person name="Sisk P."/>
            <person name="Sykes S."/>
            <person name="Wortman J."/>
            <person name="Nusbaum C."/>
            <person name="Birren B."/>
        </authorList>
    </citation>
    <scope>NUCLEOTIDE SEQUENCE [LARGE SCALE GENOMIC DNA]</scope>
    <source>
        <strain evidence="9 10">NF135/5.C10</strain>
    </source>
</reference>
<evidence type="ECO:0000256" key="6">
    <source>
        <dbReference type="ARBA" id="ARBA00023242"/>
    </source>
</evidence>
<evidence type="ECO:0000256" key="3">
    <source>
        <dbReference type="ARBA" id="ARBA00022741"/>
    </source>
</evidence>
<reference evidence="9 10" key="2">
    <citation type="submission" date="2013-02" db="EMBL/GenBank/DDBJ databases">
        <title>The Genome Sequence of Plasmodium falciparum NF135/5.C10.</title>
        <authorList>
            <consortium name="The Broad Institute Genome Sequencing Platform"/>
            <consortium name="The Broad Institute Genome Sequencing Center for Infectious Disease"/>
            <person name="Neafsey D."/>
            <person name="Cheeseman I."/>
            <person name="Volkman S."/>
            <person name="Adams J."/>
            <person name="Walker B."/>
            <person name="Young S.K."/>
            <person name="Zeng Q."/>
            <person name="Gargeya S."/>
            <person name="Fitzgerald M."/>
            <person name="Haas B."/>
            <person name="Abouelleil A."/>
            <person name="Alvarado L."/>
            <person name="Arachchi H.M."/>
            <person name="Berlin A.M."/>
            <person name="Chapman S.B."/>
            <person name="Dewar J."/>
            <person name="Goldberg J."/>
            <person name="Griggs A."/>
            <person name="Gujja S."/>
            <person name="Hansen M."/>
            <person name="Howarth C."/>
            <person name="Imamovic A."/>
            <person name="Larimer J."/>
            <person name="McCowan C."/>
            <person name="Murphy C."/>
            <person name="Neiman D."/>
            <person name="Pearson M."/>
            <person name="Priest M."/>
            <person name="Roberts A."/>
            <person name="Saif S."/>
            <person name="Shea T."/>
            <person name="Sisk P."/>
            <person name="Sykes S."/>
            <person name="Wortman J."/>
            <person name="Nusbaum C."/>
            <person name="Birren B."/>
        </authorList>
    </citation>
    <scope>NUCLEOTIDE SEQUENCE [LARGE SCALE GENOMIC DNA]</scope>
    <source>
        <strain evidence="9 10">NF135/5.C10</strain>
    </source>
</reference>
<keyword evidence="6" id="KW-0539">Nucleus</keyword>
<dbReference type="InterPro" id="IPR027417">
    <property type="entry name" value="P-loop_NTPase"/>
</dbReference>
<feature type="region of interest" description="Disordered" evidence="7">
    <location>
        <begin position="915"/>
        <end position="940"/>
    </location>
</feature>
<dbReference type="InterPro" id="IPR035647">
    <property type="entry name" value="EFG_III/V"/>
</dbReference>
<dbReference type="GO" id="GO:0003924">
    <property type="term" value="F:GTPase activity"/>
    <property type="evidence" value="ECO:0007669"/>
    <property type="project" value="InterPro"/>
</dbReference>
<evidence type="ECO:0000313" key="9">
    <source>
        <dbReference type="EMBL" id="ETW42598.1"/>
    </source>
</evidence>
<dbReference type="OrthoDB" id="364892at2759"/>
<evidence type="ECO:0000256" key="4">
    <source>
        <dbReference type="ARBA" id="ARBA00023134"/>
    </source>
</evidence>
<dbReference type="PANTHER" id="PTHR42908">
    <property type="entry name" value="TRANSLATION ELONGATION FACTOR-RELATED"/>
    <property type="match status" value="1"/>
</dbReference>
<dbReference type="CDD" id="cd04167">
    <property type="entry name" value="Snu114p"/>
    <property type="match status" value="1"/>
</dbReference>
<accession>W4IFV8</accession>
<feature type="region of interest" description="Disordered" evidence="7">
    <location>
        <begin position="945"/>
        <end position="964"/>
    </location>
</feature>
<dbReference type="GO" id="GO:0071007">
    <property type="term" value="C:U2-type catalytic step 2 spliceosome"/>
    <property type="evidence" value="ECO:0007669"/>
    <property type="project" value="TreeGrafter"/>
</dbReference>
<dbReference type="Gene3D" id="2.40.30.10">
    <property type="entry name" value="Translation factors"/>
    <property type="match status" value="1"/>
</dbReference>
<dbReference type="Pfam" id="PF03144">
    <property type="entry name" value="GTP_EFTU_D2"/>
    <property type="match status" value="1"/>
</dbReference>
<keyword evidence="5" id="KW-0508">mRNA splicing</keyword>
<evidence type="ECO:0000259" key="8">
    <source>
        <dbReference type="PROSITE" id="PS51722"/>
    </source>
</evidence>
<dbReference type="SUPFAM" id="SSF54211">
    <property type="entry name" value="Ribosomal protein S5 domain 2-like"/>
    <property type="match status" value="1"/>
</dbReference>
<evidence type="ECO:0000256" key="7">
    <source>
        <dbReference type="SAM" id="MobiDB-lite"/>
    </source>
</evidence>
<keyword evidence="4" id="KW-0342">GTP-binding</keyword>
<dbReference type="Gene3D" id="3.30.70.240">
    <property type="match status" value="1"/>
</dbReference>
<dbReference type="Gene3D" id="3.40.50.300">
    <property type="entry name" value="P-loop containing nucleotide triphosphate hydrolases"/>
    <property type="match status" value="1"/>
</dbReference>
<comment type="subcellular location">
    <subcellularLocation>
        <location evidence="1">Nucleus</location>
    </subcellularLocation>
</comment>
<dbReference type="Pfam" id="PF00009">
    <property type="entry name" value="GTP_EFTU"/>
    <property type="match status" value="1"/>
</dbReference>
<organism evidence="9 10">
    <name type="scientific">Plasmodium falciparum NF135/5.C10</name>
    <dbReference type="NCBI Taxonomy" id="1036726"/>
    <lineage>
        <taxon>Eukaryota</taxon>
        <taxon>Sar</taxon>
        <taxon>Alveolata</taxon>
        <taxon>Apicomplexa</taxon>
        <taxon>Aconoidasida</taxon>
        <taxon>Haemosporida</taxon>
        <taxon>Plasmodiidae</taxon>
        <taxon>Plasmodium</taxon>
        <taxon>Plasmodium (Laverania)</taxon>
    </lineage>
</organism>
<dbReference type="GO" id="GO:0005829">
    <property type="term" value="C:cytosol"/>
    <property type="evidence" value="ECO:0007669"/>
    <property type="project" value="TreeGrafter"/>
</dbReference>
<dbReference type="InterPro" id="IPR004161">
    <property type="entry name" value="EFTu-like_2"/>
</dbReference>
<dbReference type="FunFam" id="2.40.30.10:FF:000029">
    <property type="entry name" value="116 kDa U5 small nuclear ribonucleoprotein component"/>
    <property type="match status" value="1"/>
</dbReference>
<dbReference type="SMART" id="SM00889">
    <property type="entry name" value="EFG_IV"/>
    <property type="match status" value="1"/>
</dbReference>
<dbReference type="InterPro" id="IPR000640">
    <property type="entry name" value="EFG_V-like"/>
</dbReference>
<dbReference type="Gene3D" id="3.30.230.10">
    <property type="match status" value="2"/>
</dbReference>
<dbReference type="InterPro" id="IPR005517">
    <property type="entry name" value="Transl_elong_EFG/EF2_IV"/>
</dbReference>
<dbReference type="CDD" id="cd04090">
    <property type="entry name" value="EF2_II_snRNP"/>
    <property type="match status" value="1"/>
</dbReference>
<evidence type="ECO:0000256" key="1">
    <source>
        <dbReference type="ARBA" id="ARBA00004123"/>
    </source>
</evidence>
<dbReference type="AlphaFoldDB" id="W4IFV8"/>
<evidence type="ECO:0000256" key="5">
    <source>
        <dbReference type="ARBA" id="ARBA00023187"/>
    </source>
</evidence>